<dbReference type="AlphaFoldDB" id="A0A5C5XTU0"/>
<accession>A0A5C5XTU0</accession>
<dbReference type="SUPFAM" id="SSF53448">
    <property type="entry name" value="Nucleotide-diphospho-sugar transferases"/>
    <property type="match status" value="1"/>
</dbReference>
<reference evidence="1 2" key="1">
    <citation type="submission" date="2019-02" db="EMBL/GenBank/DDBJ databases">
        <title>Deep-cultivation of Planctomycetes and their phenomic and genomic characterization uncovers novel biology.</title>
        <authorList>
            <person name="Wiegand S."/>
            <person name="Jogler M."/>
            <person name="Boedeker C."/>
            <person name="Pinto D."/>
            <person name="Vollmers J."/>
            <person name="Rivas-Marin E."/>
            <person name="Kohn T."/>
            <person name="Peeters S.H."/>
            <person name="Heuer A."/>
            <person name="Rast P."/>
            <person name="Oberbeckmann S."/>
            <person name="Bunk B."/>
            <person name="Jeske O."/>
            <person name="Meyerdierks A."/>
            <person name="Storesund J.E."/>
            <person name="Kallscheuer N."/>
            <person name="Luecker S."/>
            <person name="Lage O.M."/>
            <person name="Pohl T."/>
            <person name="Merkel B.J."/>
            <person name="Hornburger P."/>
            <person name="Mueller R.-W."/>
            <person name="Bruemmer F."/>
            <person name="Labrenz M."/>
            <person name="Spormann A.M."/>
            <person name="Op Den Camp H."/>
            <person name="Overmann J."/>
            <person name="Amann R."/>
            <person name="Jetten M.S.M."/>
            <person name="Mascher T."/>
            <person name="Medema M.H."/>
            <person name="Devos D.P."/>
            <person name="Kaster A.-K."/>
            <person name="Ovreas L."/>
            <person name="Rohde M."/>
            <person name="Galperin M.Y."/>
            <person name="Jogler C."/>
        </authorList>
    </citation>
    <scope>NUCLEOTIDE SEQUENCE [LARGE SCALE GENOMIC DNA]</scope>
    <source>
        <strain evidence="1 2">CA85</strain>
    </source>
</reference>
<gene>
    <name evidence="1" type="primary">cofC</name>
    <name evidence="1" type="ORF">CA85_24440</name>
</gene>
<proteinExistence type="predicted"/>
<keyword evidence="1" id="KW-0548">Nucleotidyltransferase</keyword>
<comment type="caution">
    <text evidence="1">The sequence shown here is derived from an EMBL/GenBank/DDBJ whole genome shotgun (WGS) entry which is preliminary data.</text>
</comment>
<dbReference type="PANTHER" id="PTHR36529">
    <property type="entry name" value="SLL1095 PROTEIN"/>
    <property type="match status" value="1"/>
</dbReference>
<protein>
    <submittedName>
        <fullName evidence="1">2-phospho-L-lactate guanylyltransferase</fullName>
        <ecNumber evidence="1">2.7.7.68</ecNumber>
    </submittedName>
</protein>
<sequence length="221" mass="24078">MRTRSVSEAPAGASRLIVFTRYPEAGKTKTRMIPALGPEGAAELQVALTRHALRVAADYCAQNAGEWEVRFAGGDAVKMGQCFGADHDYRPQAGGDLGRRLAQAVAAAFDEHARRVVVIGADCPALHAGLLGQAMRALRDSDVVLGPAVDGGYYLIGMRQDQPQLFRGIDWGSDRVREQTLCKAKQSQLRVHCLRPLSDVDRPEDLSLCERYLSGYRAAKK</sequence>
<dbReference type="Pfam" id="PF09837">
    <property type="entry name" value="DUF2064"/>
    <property type="match status" value="1"/>
</dbReference>
<dbReference type="InterPro" id="IPR029044">
    <property type="entry name" value="Nucleotide-diphossugar_trans"/>
</dbReference>
<organism evidence="1 2">
    <name type="scientific">Allorhodopirellula solitaria</name>
    <dbReference type="NCBI Taxonomy" id="2527987"/>
    <lineage>
        <taxon>Bacteria</taxon>
        <taxon>Pseudomonadati</taxon>
        <taxon>Planctomycetota</taxon>
        <taxon>Planctomycetia</taxon>
        <taxon>Pirellulales</taxon>
        <taxon>Pirellulaceae</taxon>
        <taxon>Allorhodopirellula</taxon>
    </lineage>
</organism>
<dbReference type="EMBL" id="SJPK01000005">
    <property type="protein sequence ID" value="TWT66350.1"/>
    <property type="molecule type" value="Genomic_DNA"/>
</dbReference>
<dbReference type="InterPro" id="IPR018641">
    <property type="entry name" value="Trfase_1_rSAM/seldom-assoc"/>
</dbReference>
<dbReference type="RefSeq" id="WP_146391482.1">
    <property type="nucleotide sequence ID" value="NZ_SJPK01000005.1"/>
</dbReference>
<keyword evidence="1" id="KW-0808">Transferase</keyword>
<dbReference type="Gene3D" id="3.90.550.10">
    <property type="entry name" value="Spore Coat Polysaccharide Biosynthesis Protein SpsA, Chain A"/>
    <property type="match status" value="1"/>
</dbReference>
<dbReference type="EC" id="2.7.7.68" evidence="1"/>
<name>A0A5C5XTU0_9BACT</name>
<dbReference type="GO" id="GO:0043814">
    <property type="term" value="F:phospholactate guanylyltransferase activity"/>
    <property type="evidence" value="ECO:0007669"/>
    <property type="project" value="UniProtKB-EC"/>
</dbReference>
<dbReference type="OrthoDB" id="9810303at2"/>
<dbReference type="NCBIfam" id="TIGR04282">
    <property type="entry name" value="glyco_like_cofC"/>
    <property type="match status" value="1"/>
</dbReference>
<keyword evidence="2" id="KW-1185">Reference proteome</keyword>
<dbReference type="Proteomes" id="UP000318053">
    <property type="component" value="Unassembled WGS sequence"/>
</dbReference>
<evidence type="ECO:0000313" key="1">
    <source>
        <dbReference type="EMBL" id="TWT66350.1"/>
    </source>
</evidence>
<evidence type="ECO:0000313" key="2">
    <source>
        <dbReference type="Proteomes" id="UP000318053"/>
    </source>
</evidence>
<dbReference type="PANTHER" id="PTHR36529:SF1">
    <property type="entry name" value="GLYCOSYLTRANSFERASE"/>
    <property type="match status" value="1"/>
</dbReference>